<dbReference type="GO" id="GO:0016787">
    <property type="term" value="F:hydrolase activity"/>
    <property type="evidence" value="ECO:0007669"/>
    <property type="project" value="UniProtKB-KW"/>
</dbReference>
<dbReference type="Pfam" id="PF17820">
    <property type="entry name" value="PDZ_6"/>
    <property type="match status" value="1"/>
</dbReference>
<dbReference type="PROSITE" id="PS51494">
    <property type="entry name" value="SPOIVB"/>
    <property type="match status" value="1"/>
</dbReference>
<dbReference type="AlphaFoldDB" id="A0A9D1SP85"/>
<evidence type="ECO:0000313" key="2">
    <source>
        <dbReference type="EMBL" id="HIU69919.1"/>
    </source>
</evidence>
<evidence type="ECO:0000259" key="1">
    <source>
        <dbReference type="PROSITE" id="PS51494"/>
    </source>
</evidence>
<organism evidence="2 3">
    <name type="scientific">Candidatus Scybalenecus merdavium</name>
    <dbReference type="NCBI Taxonomy" id="2840939"/>
    <lineage>
        <taxon>Bacteria</taxon>
        <taxon>Bacillati</taxon>
        <taxon>Bacillota</taxon>
        <taxon>Clostridia</taxon>
        <taxon>Eubacteriales</taxon>
        <taxon>Oscillospiraceae</taxon>
        <taxon>Oscillospiraceae incertae sedis</taxon>
        <taxon>Candidatus Scybalenecus</taxon>
    </lineage>
</organism>
<dbReference type="Proteomes" id="UP000824125">
    <property type="component" value="Unassembled WGS sequence"/>
</dbReference>
<comment type="caution">
    <text evidence="2">The sequence shown here is derived from an EMBL/GenBank/DDBJ whole genome shotgun (WGS) entry which is preliminary data.</text>
</comment>
<reference evidence="2" key="1">
    <citation type="submission" date="2020-10" db="EMBL/GenBank/DDBJ databases">
        <authorList>
            <person name="Gilroy R."/>
        </authorList>
    </citation>
    <scope>NUCLEOTIDE SEQUENCE</scope>
    <source>
        <strain evidence="2">CHK176-6737</strain>
    </source>
</reference>
<keyword evidence="2" id="KW-0378">Hydrolase</keyword>
<dbReference type="InterPro" id="IPR041489">
    <property type="entry name" value="PDZ_6"/>
</dbReference>
<dbReference type="InterPro" id="IPR009003">
    <property type="entry name" value="Peptidase_S1_PA"/>
</dbReference>
<sequence length="401" mass="42762">MKKAIRIFDVLLAAVLVPVMVLLAVGSAVLPSSYVRYDKRSFTVQNVFSCISDGAVQNVDYQSAASVGGTNATVKLFGLFPVDDVEVSDAPRQKVYVSGESFGVKLYTDGVIVVGTKPVEIDGEEIDPASECGLQTGDVIVSINGVNVYTADAVEDALNDNTGGPYAICYKRDGKVHKTTLQPVYSQAEGSFKAGMWVRDSTAGIGTITFYNPENSTFAALGHPINDVDTNEIMPLLEGEAVEASVTKVYKGTPEQTGSLSCSFGTRTIGTLTKNTLSGVYGTYNGSAKIDDSRYYEVASAQEVEKGFAQVLTTVDGGGPQLYSIEITKINYNDTKEQKSMVIRVTDQELIEKTGGIVQGMSGSPIIQNGRLVGAVTHVVVNDPEKGYAIFAQNMLAESKT</sequence>
<dbReference type="InterPro" id="IPR036034">
    <property type="entry name" value="PDZ_sf"/>
</dbReference>
<dbReference type="Pfam" id="PF05580">
    <property type="entry name" value="Peptidase_S55"/>
    <property type="match status" value="1"/>
</dbReference>
<dbReference type="EC" id="3.4.21.116" evidence="2"/>
<name>A0A9D1SP85_9FIRM</name>
<dbReference type="InterPro" id="IPR008763">
    <property type="entry name" value="Peptidase_S55"/>
</dbReference>
<proteinExistence type="predicted"/>
<protein>
    <submittedName>
        <fullName evidence="2">SpoIVB peptidase</fullName>
        <ecNumber evidence="2">3.4.21.116</ecNumber>
    </submittedName>
</protein>
<accession>A0A9D1SP85</accession>
<dbReference type="SMART" id="SM00228">
    <property type="entry name" value="PDZ"/>
    <property type="match status" value="1"/>
</dbReference>
<dbReference type="Gene3D" id="2.30.42.10">
    <property type="match status" value="1"/>
</dbReference>
<dbReference type="SUPFAM" id="SSF50156">
    <property type="entry name" value="PDZ domain-like"/>
    <property type="match status" value="1"/>
</dbReference>
<gene>
    <name evidence="2" type="primary">spoIVB</name>
    <name evidence="2" type="ORF">IAD23_08185</name>
</gene>
<dbReference type="NCBIfam" id="TIGR02860">
    <property type="entry name" value="spore_IV_B"/>
    <property type="match status" value="1"/>
</dbReference>
<evidence type="ECO:0000313" key="3">
    <source>
        <dbReference type="Proteomes" id="UP000824125"/>
    </source>
</evidence>
<dbReference type="SUPFAM" id="SSF50494">
    <property type="entry name" value="Trypsin-like serine proteases"/>
    <property type="match status" value="1"/>
</dbReference>
<feature type="domain" description="Peptidase S55" evidence="1">
    <location>
        <begin position="175"/>
        <end position="401"/>
    </location>
</feature>
<dbReference type="EMBL" id="DVNM01000045">
    <property type="protein sequence ID" value="HIU69919.1"/>
    <property type="molecule type" value="Genomic_DNA"/>
</dbReference>
<reference evidence="2" key="2">
    <citation type="journal article" date="2021" name="PeerJ">
        <title>Extensive microbial diversity within the chicken gut microbiome revealed by metagenomics and culture.</title>
        <authorList>
            <person name="Gilroy R."/>
            <person name="Ravi A."/>
            <person name="Getino M."/>
            <person name="Pursley I."/>
            <person name="Horton D.L."/>
            <person name="Alikhan N.F."/>
            <person name="Baker D."/>
            <person name="Gharbi K."/>
            <person name="Hall N."/>
            <person name="Watson M."/>
            <person name="Adriaenssens E.M."/>
            <person name="Foster-Nyarko E."/>
            <person name="Jarju S."/>
            <person name="Secka A."/>
            <person name="Antonio M."/>
            <person name="Oren A."/>
            <person name="Chaudhuri R.R."/>
            <person name="La Ragione R."/>
            <person name="Hildebrand F."/>
            <person name="Pallen M.J."/>
        </authorList>
    </citation>
    <scope>NUCLEOTIDE SEQUENCE</scope>
    <source>
        <strain evidence="2">CHK176-6737</strain>
    </source>
</reference>
<dbReference type="InterPro" id="IPR001478">
    <property type="entry name" value="PDZ"/>
</dbReference>
<dbReference type="InterPro" id="IPR014219">
    <property type="entry name" value="SpoIVB"/>
</dbReference>